<dbReference type="PATRIC" id="fig|1410657.5.peg.1841"/>
<dbReference type="InterPro" id="IPR002942">
    <property type="entry name" value="S4_RNA-bd"/>
</dbReference>
<comment type="catalytic activity">
    <reaction evidence="1 6">
        <text>a uridine in RNA = a pseudouridine in RNA</text>
        <dbReference type="Rhea" id="RHEA:48348"/>
        <dbReference type="Rhea" id="RHEA-COMP:12068"/>
        <dbReference type="Rhea" id="RHEA-COMP:12069"/>
        <dbReference type="ChEBI" id="CHEBI:65314"/>
        <dbReference type="ChEBI" id="CHEBI:65315"/>
    </reaction>
</comment>
<dbReference type="EMBL" id="JQBL01000006">
    <property type="protein sequence ID" value="KRN50701.1"/>
    <property type="molecule type" value="Genomic_DNA"/>
</dbReference>
<evidence type="ECO:0000256" key="5">
    <source>
        <dbReference type="PROSITE-ProRule" id="PRU00182"/>
    </source>
</evidence>
<comment type="function">
    <text evidence="6">Responsible for synthesis of pseudouridine from uracil.</text>
</comment>
<evidence type="ECO:0000256" key="6">
    <source>
        <dbReference type="RuleBase" id="RU362028"/>
    </source>
</evidence>
<dbReference type="PANTHER" id="PTHR21600:SF83">
    <property type="entry name" value="PSEUDOURIDYLATE SYNTHASE RPUSD4, MITOCHONDRIAL"/>
    <property type="match status" value="1"/>
</dbReference>
<dbReference type="SUPFAM" id="SSF55120">
    <property type="entry name" value="Pseudouridine synthase"/>
    <property type="match status" value="1"/>
</dbReference>
<dbReference type="PROSITE" id="PS50889">
    <property type="entry name" value="S4"/>
    <property type="match status" value="1"/>
</dbReference>
<dbReference type="Proteomes" id="UP000051841">
    <property type="component" value="Unassembled WGS sequence"/>
</dbReference>
<proteinExistence type="inferred from homology"/>
<comment type="similarity">
    <text evidence="2 6">Belongs to the pseudouridine synthase RluA family.</text>
</comment>
<dbReference type="InterPro" id="IPR006145">
    <property type="entry name" value="PsdUridine_synth_RsuA/RluA"/>
</dbReference>
<dbReference type="InterPro" id="IPR006225">
    <property type="entry name" value="PsdUridine_synth_RluC/D"/>
</dbReference>
<keyword evidence="3 6" id="KW-0413">Isomerase</keyword>
<reference evidence="8 9" key="1">
    <citation type="journal article" date="2015" name="Genome Announc.">
        <title>Expanding the biotechnology potential of lactobacilli through comparative genomics of 213 strains and associated genera.</title>
        <authorList>
            <person name="Sun Z."/>
            <person name="Harris H.M."/>
            <person name="McCann A."/>
            <person name="Guo C."/>
            <person name="Argimon S."/>
            <person name="Zhang W."/>
            <person name="Yang X."/>
            <person name="Jeffery I.B."/>
            <person name="Cooney J.C."/>
            <person name="Kagawa T.F."/>
            <person name="Liu W."/>
            <person name="Song Y."/>
            <person name="Salvetti E."/>
            <person name="Wrobel A."/>
            <person name="Rasinkangas P."/>
            <person name="Parkhill J."/>
            <person name="Rea M.C."/>
            <person name="O'Sullivan O."/>
            <person name="Ritari J."/>
            <person name="Douillard F.P."/>
            <person name="Paul Ross R."/>
            <person name="Yang R."/>
            <person name="Briner A.E."/>
            <person name="Felis G.E."/>
            <person name="de Vos W.M."/>
            <person name="Barrangou R."/>
            <person name="Klaenhammer T.R."/>
            <person name="Caufield P.W."/>
            <person name="Cui Y."/>
            <person name="Zhang H."/>
            <person name="O'Toole P.W."/>
        </authorList>
    </citation>
    <scope>NUCLEOTIDE SEQUENCE [LARGE SCALE GENOMIC DNA]</scope>
    <source>
        <strain evidence="8 9">DSM 20405</strain>
    </source>
</reference>
<dbReference type="EC" id="5.4.99.-" evidence="6"/>
<dbReference type="Pfam" id="PF01479">
    <property type="entry name" value="S4"/>
    <property type="match status" value="1"/>
</dbReference>
<sequence length="325" mass="37920">MVKMKKLIIDQNNENQRIDKYLKKLLCKAPSSLVYKMLRKKDVKVNGKRVKENHILHLGDEVSLFLYDDKFKEYTSPLTIHDLPITFDVVYEDEHILIVNKPAGLLVQPDINEDMNTLSNQVLTYLYQKGEYDPEADLGFTPGPVHRLDRNTSGLVMFGKDMRALQDLNEMMKKRHCIEKTYRTIVKGYVKDQELIDYVIKDEKEMKMHIVPSTTPNSLKMHTKVHALISTKDYSLIEVGLVTGRTHQIRVHLSSINHPLMGDKKYGDFEWNKQIKKEFHLNSQLLHAYSLSFVNPIGSMKYMKGKTITCQVPQKFKEIQEKYFK</sequence>
<dbReference type="GO" id="GO:0120159">
    <property type="term" value="F:rRNA pseudouridine synthase activity"/>
    <property type="evidence" value="ECO:0007669"/>
    <property type="project" value="UniProtKB-ARBA"/>
</dbReference>
<dbReference type="AlphaFoldDB" id="A0A0R2HN00"/>
<dbReference type="InterPro" id="IPR006224">
    <property type="entry name" value="PsdUridine_synth_RluA-like_CS"/>
</dbReference>
<evidence type="ECO:0000259" key="7">
    <source>
        <dbReference type="SMART" id="SM00363"/>
    </source>
</evidence>
<evidence type="ECO:0000313" key="9">
    <source>
        <dbReference type="Proteomes" id="UP000051841"/>
    </source>
</evidence>
<keyword evidence="5" id="KW-0694">RNA-binding</keyword>
<dbReference type="GO" id="GO:0000455">
    <property type="term" value="P:enzyme-directed rRNA pseudouridine synthesis"/>
    <property type="evidence" value="ECO:0007669"/>
    <property type="project" value="UniProtKB-ARBA"/>
</dbReference>
<gene>
    <name evidence="8" type="ORF">IV49_GL001786</name>
</gene>
<dbReference type="SUPFAM" id="SSF55174">
    <property type="entry name" value="Alpha-L RNA-binding motif"/>
    <property type="match status" value="1"/>
</dbReference>
<dbReference type="SMART" id="SM00363">
    <property type="entry name" value="S4"/>
    <property type="match status" value="1"/>
</dbReference>
<keyword evidence="9" id="KW-1185">Reference proteome</keyword>
<accession>A0A0R2HN00</accession>
<evidence type="ECO:0000256" key="4">
    <source>
        <dbReference type="PIRSR" id="PIRSR606225-1"/>
    </source>
</evidence>
<dbReference type="CDD" id="cd02869">
    <property type="entry name" value="PseudoU_synth_RluA_like"/>
    <property type="match status" value="1"/>
</dbReference>
<dbReference type="InterPro" id="IPR036986">
    <property type="entry name" value="S4_RNA-bd_sf"/>
</dbReference>
<evidence type="ECO:0000313" key="8">
    <source>
        <dbReference type="EMBL" id="KRN50701.1"/>
    </source>
</evidence>
<dbReference type="PROSITE" id="PS01129">
    <property type="entry name" value="PSI_RLU"/>
    <property type="match status" value="1"/>
</dbReference>
<dbReference type="InterPro" id="IPR050188">
    <property type="entry name" value="RluA_PseudoU_synthase"/>
</dbReference>
<dbReference type="InterPro" id="IPR020103">
    <property type="entry name" value="PsdUridine_synth_cat_dom_sf"/>
</dbReference>
<dbReference type="Gene3D" id="3.30.2350.10">
    <property type="entry name" value="Pseudouridine synthase"/>
    <property type="match status" value="1"/>
</dbReference>
<protein>
    <recommendedName>
        <fullName evidence="6">Pseudouridine synthase</fullName>
        <ecNumber evidence="6">5.4.99.-</ecNumber>
    </recommendedName>
</protein>
<dbReference type="Gene3D" id="3.10.290.10">
    <property type="entry name" value="RNA-binding S4 domain"/>
    <property type="match status" value="1"/>
</dbReference>
<evidence type="ECO:0000256" key="1">
    <source>
        <dbReference type="ARBA" id="ARBA00000073"/>
    </source>
</evidence>
<feature type="domain" description="RNA-binding S4" evidence="7">
    <location>
        <begin position="16"/>
        <end position="75"/>
    </location>
</feature>
<organism evidence="8 9">
    <name type="scientific">Kandleria vitulina DSM 20405</name>
    <dbReference type="NCBI Taxonomy" id="1410657"/>
    <lineage>
        <taxon>Bacteria</taxon>
        <taxon>Bacillati</taxon>
        <taxon>Bacillota</taxon>
        <taxon>Erysipelotrichia</taxon>
        <taxon>Erysipelotrichales</taxon>
        <taxon>Coprobacillaceae</taxon>
        <taxon>Kandleria</taxon>
    </lineage>
</organism>
<evidence type="ECO:0000256" key="3">
    <source>
        <dbReference type="ARBA" id="ARBA00023235"/>
    </source>
</evidence>
<evidence type="ECO:0000256" key="2">
    <source>
        <dbReference type="ARBA" id="ARBA00010876"/>
    </source>
</evidence>
<dbReference type="Pfam" id="PF00849">
    <property type="entry name" value="PseudoU_synth_2"/>
    <property type="match status" value="1"/>
</dbReference>
<dbReference type="CDD" id="cd00165">
    <property type="entry name" value="S4"/>
    <property type="match status" value="1"/>
</dbReference>
<comment type="caution">
    <text evidence="8">The sequence shown here is derived from an EMBL/GenBank/DDBJ whole genome shotgun (WGS) entry which is preliminary data.</text>
</comment>
<dbReference type="PANTHER" id="PTHR21600">
    <property type="entry name" value="MITOCHONDRIAL RNA PSEUDOURIDINE SYNTHASE"/>
    <property type="match status" value="1"/>
</dbReference>
<name>A0A0R2HN00_9FIRM</name>
<feature type="active site" evidence="4">
    <location>
        <position position="149"/>
    </location>
</feature>
<dbReference type="NCBIfam" id="TIGR00005">
    <property type="entry name" value="rluA_subfam"/>
    <property type="match status" value="1"/>
</dbReference>
<dbReference type="GO" id="GO:0003723">
    <property type="term" value="F:RNA binding"/>
    <property type="evidence" value="ECO:0007669"/>
    <property type="project" value="UniProtKB-KW"/>
</dbReference>